<gene>
    <name evidence="3" type="ORF">K8U80_04110</name>
</gene>
<reference evidence="3" key="2">
    <citation type="submission" date="2021-09" db="EMBL/GenBank/DDBJ databases">
        <authorList>
            <person name="Gilroy R."/>
        </authorList>
    </citation>
    <scope>NUCLEOTIDE SEQUENCE</scope>
    <source>
        <strain evidence="3">ChiGjej2B2-7701</strain>
    </source>
</reference>
<organism evidence="3 4">
    <name type="scientific">Collinsella ihumii</name>
    <dbReference type="NCBI Taxonomy" id="1720204"/>
    <lineage>
        <taxon>Bacteria</taxon>
        <taxon>Bacillati</taxon>
        <taxon>Actinomycetota</taxon>
        <taxon>Coriobacteriia</taxon>
        <taxon>Coriobacteriales</taxon>
        <taxon>Coriobacteriaceae</taxon>
        <taxon>Collinsella</taxon>
    </lineage>
</organism>
<proteinExistence type="predicted"/>
<keyword evidence="1" id="KW-0472">Membrane</keyword>
<dbReference type="Proteomes" id="UP000746751">
    <property type="component" value="Unassembled WGS sequence"/>
</dbReference>
<evidence type="ECO:0000256" key="1">
    <source>
        <dbReference type="SAM" id="Phobius"/>
    </source>
</evidence>
<reference evidence="3" key="1">
    <citation type="journal article" date="2021" name="PeerJ">
        <title>Extensive microbial diversity within the chicken gut microbiome revealed by metagenomics and culture.</title>
        <authorList>
            <person name="Gilroy R."/>
            <person name="Ravi A."/>
            <person name="Getino M."/>
            <person name="Pursley I."/>
            <person name="Horton D.L."/>
            <person name="Alikhan N.F."/>
            <person name="Baker D."/>
            <person name="Gharbi K."/>
            <person name="Hall N."/>
            <person name="Watson M."/>
            <person name="Adriaenssens E.M."/>
            <person name="Foster-Nyarko E."/>
            <person name="Jarju S."/>
            <person name="Secka A."/>
            <person name="Antonio M."/>
            <person name="Oren A."/>
            <person name="Chaudhuri R.R."/>
            <person name="La Ragione R."/>
            <person name="Hildebrand F."/>
            <person name="Pallen M.J."/>
        </authorList>
    </citation>
    <scope>NUCLEOTIDE SEQUENCE</scope>
    <source>
        <strain evidence="3">ChiGjej2B2-7701</strain>
    </source>
</reference>
<keyword evidence="1" id="KW-0812">Transmembrane</keyword>
<feature type="domain" description="Zinc-ribbon" evidence="2">
    <location>
        <begin position="2"/>
        <end position="24"/>
    </location>
</feature>
<dbReference type="Pfam" id="PF13240">
    <property type="entry name" value="Zn_Ribbon_1"/>
    <property type="match status" value="1"/>
</dbReference>
<name>A0A921LR33_9ACTN</name>
<evidence type="ECO:0000313" key="4">
    <source>
        <dbReference type="Proteomes" id="UP000746751"/>
    </source>
</evidence>
<accession>A0A921LR33</accession>
<dbReference type="InterPro" id="IPR026870">
    <property type="entry name" value="Zinc_ribbon_dom"/>
</dbReference>
<feature type="transmembrane region" description="Helical" evidence="1">
    <location>
        <begin position="120"/>
        <end position="145"/>
    </location>
</feature>
<dbReference type="AlphaFoldDB" id="A0A921LR33"/>
<sequence length="206" mass="21869">MFCSQCGRQIDGTERTCPSCGAPIAAGKGAAVAQMPERVSFEYARTTVSSDLATVTTDCYESLGYELTGSKSTPGSSSTTLSFRRSRKVRGKAQLAKLQRTMDDLIASIARFEDEKTKKATVYALVLGIASALVLGVGMCCTMVWDGLMVIGIVVGLVGIVGCVGTWLLYRQTVARETRRITPNIEAAYDSLATACEEAQTVLGAA</sequence>
<comment type="caution">
    <text evidence="3">The sequence shown here is derived from an EMBL/GenBank/DDBJ whole genome shotgun (WGS) entry which is preliminary data.</text>
</comment>
<protein>
    <submittedName>
        <fullName evidence="3">Zinc-ribbon domain-containing protein</fullName>
    </submittedName>
</protein>
<dbReference type="EMBL" id="DYVF01000029">
    <property type="protein sequence ID" value="HJG30564.1"/>
    <property type="molecule type" value="Genomic_DNA"/>
</dbReference>
<keyword evidence="1" id="KW-1133">Transmembrane helix</keyword>
<evidence type="ECO:0000313" key="3">
    <source>
        <dbReference type="EMBL" id="HJG30564.1"/>
    </source>
</evidence>
<feature type="transmembrane region" description="Helical" evidence="1">
    <location>
        <begin position="151"/>
        <end position="170"/>
    </location>
</feature>
<evidence type="ECO:0000259" key="2">
    <source>
        <dbReference type="Pfam" id="PF13240"/>
    </source>
</evidence>